<proteinExistence type="predicted"/>
<reference evidence="1 2" key="1">
    <citation type="submission" date="2019-07" db="EMBL/GenBank/DDBJ databases">
        <title>Draft genome for Aliikangiella sp. M105.</title>
        <authorList>
            <person name="Wang G."/>
        </authorList>
    </citation>
    <scope>NUCLEOTIDE SEQUENCE [LARGE SCALE GENOMIC DNA]</scope>
    <source>
        <strain evidence="1 2">M105</strain>
    </source>
</reference>
<gene>
    <name evidence="1" type="ORF">FLL46_18670</name>
</gene>
<keyword evidence="2" id="KW-1185">Reference proteome</keyword>
<dbReference type="AlphaFoldDB" id="A0A545U956"/>
<organism evidence="1 2">
    <name type="scientific">Aliikangiella coralliicola</name>
    <dbReference type="NCBI Taxonomy" id="2592383"/>
    <lineage>
        <taxon>Bacteria</taxon>
        <taxon>Pseudomonadati</taxon>
        <taxon>Pseudomonadota</taxon>
        <taxon>Gammaproteobacteria</taxon>
        <taxon>Oceanospirillales</taxon>
        <taxon>Pleioneaceae</taxon>
        <taxon>Aliikangiella</taxon>
    </lineage>
</organism>
<sequence>MEVKRLYTGAAALVLVLGQTLGQACQSAQTKSGSVAQPSPPATKNNITIANEYVQTQVNTL</sequence>
<dbReference type="EMBL" id="VIKS01000011">
    <property type="protein sequence ID" value="TQV85943.1"/>
    <property type="molecule type" value="Genomic_DNA"/>
</dbReference>
<dbReference type="RefSeq" id="WP_142932862.1">
    <property type="nucleotide sequence ID" value="NZ_ML660167.1"/>
</dbReference>
<accession>A0A545U956</accession>
<comment type="caution">
    <text evidence="1">The sequence shown here is derived from an EMBL/GenBank/DDBJ whole genome shotgun (WGS) entry which is preliminary data.</text>
</comment>
<dbReference type="Proteomes" id="UP000315439">
    <property type="component" value="Unassembled WGS sequence"/>
</dbReference>
<name>A0A545U956_9GAMM</name>
<dbReference type="PROSITE" id="PS51257">
    <property type="entry name" value="PROKAR_LIPOPROTEIN"/>
    <property type="match status" value="1"/>
</dbReference>
<protein>
    <submittedName>
        <fullName evidence="1">Uncharacterized protein</fullName>
    </submittedName>
</protein>
<evidence type="ECO:0000313" key="2">
    <source>
        <dbReference type="Proteomes" id="UP000315439"/>
    </source>
</evidence>
<evidence type="ECO:0000313" key="1">
    <source>
        <dbReference type="EMBL" id="TQV85943.1"/>
    </source>
</evidence>